<evidence type="ECO:0000259" key="1">
    <source>
        <dbReference type="Pfam" id="PF06985"/>
    </source>
</evidence>
<dbReference type="Proteomes" id="UP000800235">
    <property type="component" value="Unassembled WGS sequence"/>
</dbReference>
<comment type="caution">
    <text evidence="2">The sequence shown here is derived from an EMBL/GenBank/DDBJ whole genome shotgun (WGS) entry which is preliminary data.</text>
</comment>
<dbReference type="PANTHER" id="PTHR24148:SF73">
    <property type="entry name" value="HET DOMAIN PROTEIN (AFU_ORTHOLOGUE AFUA_8G01020)"/>
    <property type="match status" value="1"/>
</dbReference>
<organism evidence="2 3">
    <name type="scientific">Tothia fuscella</name>
    <dbReference type="NCBI Taxonomy" id="1048955"/>
    <lineage>
        <taxon>Eukaryota</taxon>
        <taxon>Fungi</taxon>
        <taxon>Dikarya</taxon>
        <taxon>Ascomycota</taxon>
        <taxon>Pezizomycotina</taxon>
        <taxon>Dothideomycetes</taxon>
        <taxon>Pleosporomycetidae</taxon>
        <taxon>Venturiales</taxon>
        <taxon>Cylindrosympodiaceae</taxon>
        <taxon>Tothia</taxon>
    </lineage>
</organism>
<dbReference type="PANTHER" id="PTHR24148">
    <property type="entry name" value="ANKYRIN REPEAT DOMAIN-CONTAINING PROTEIN 39 HOMOLOG-RELATED"/>
    <property type="match status" value="1"/>
</dbReference>
<dbReference type="InterPro" id="IPR052895">
    <property type="entry name" value="HetReg/Transcr_Mod"/>
</dbReference>
<reference evidence="2" key="1">
    <citation type="journal article" date="2020" name="Stud. Mycol.">
        <title>101 Dothideomycetes genomes: a test case for predicting lifestyles and emergence of pathogens.</title>
        <authorList>
            <person name="Haridas S."/>
            <person name="Albert R."/>
            <person name="Binder M."/>
            <person name="Bloem J."/>
            <person name="Labutti K."/>
            <person name="Salamov A."/>
            <person name="Andreopoulos B."/>
            <person name="Baker S."/>
            <person name="Barry K."/>
            <person name="Bills G."/>
            <person name="Bluhm B."/>
            <person name="Cannon C."/>
            <person name="Castanera R."/>
            <person name="Culley D."/>
            <person name="Daum C."/>
            <person name="Ezra D."/>
            <person name="Gonzalez J."/>
            <person name="Henrissat B."/>
            <person name="Kuo A."/>
            <person name="Liang C."/>
            <person name="Lipzen A."/>
            <person name="Lutzoni F."/>
            <person name="Magnuson J."/>
            <person name="Mondo S."/>
            <person name="Nolan M."/>
            <person name="Ohm R."/>
            <person name="Pangilinan J."/>
            <person name="Park H.-J."/>
            <person name="Ramirez L."/>
            <person name="Alfaro M."/>
            <person name="Sun H."/>
            <person name="Tritt A."/>
            <person name="Yoshinaga Y."/>
            <person name="Zwiers L.-H."/>
            <person name="Turgeon B."/>
            <person name="Goodwin S."/>
            <person name="Spatafora J."/>
            <person name="Crous P."/>
            <person name="Grigoriev I."/>
        </authorList>
    </citation>
    <scope>NUCLEOTIDE SEQUENCE</scope>
    <source>
        <strain evidence="2">CBS 130266</strain>
    </source>
</reference>
<evidence type="ECO:0000313" key="2">
    <source>
        <dbReference type="EMBL" id="KAF2432246.1"/>
    </source>
</evidence>
<accession>A0A9P4U0A5</accession>
<evidence type="ECO:0000313" key="3">
    <source>
        <dbReference type="Proteomes" id="UP000800235"/>
    </source>
</evidence>
<dbReference type="Pfam" id="PF06985">
    <property type="entry name" value="HET"/>
    <property type="match status" value="1"/>
</dbReference>
<dbReference type="EMBL" id="MU007027">
    <property type="protein sequence ID" value="KAF2432246.1"/>
    <property type="molecule type" value="Genomic_DNA"/>
</dbReference>
<sequence length="75" mass="8366">YVALSYVWGDPNDTTDIMVNGHTIPITVNLASALNAFRSNILPKSEAWGSSDQLPERLWADAISINQNDLQERNH</sequence>
<proteinExistence type="predicted"/>
<dbReference type="InterPro" id="IPR010730">
    <property type="entry name" value="HET"/>
</dbReference>
<gene>
    <name evidence="2" type="ORF">EJ08DRAFT_585818</name>
</gene>
<feature type="non-terminal residue" evidence="2">
    <location>
        <position position="1"/>
    </location>
</feature>
<dbReference type="OrthoDB" id="2157530at2759"/>
<keyword evidence="3" id="KW-1185">Reference proteome</keyword>
<dbReference type="AlphaFoldDB" id="A0A9P4U0A5"/>
<feature type="domain" description="Heterokaryon incompatibility" evidence="1">
    <location>
        <begin position="1"/>
        <end position="75"/>
    </location>
</feature>
<protein>
    <recommendedName>
        <fullName evidence="1">Heterokaryon incompatibility domain-containing protein</fullName>
    </recommendedName>
</protein>
<name>A0A9P4U0A5_9PEZI</name>